<dbReference type="AlphaFoldDB" id="A0AAW3T517"/>
<gene>
    <name evidence="2" type="ORF">FHW23_001567</name>
</gene>
<name>A0AAW3T517_9MICO</name>
<evidence type="ECO:0000313" key="2">
    <source>
        <dbReference type="EMBL" id="MBA8990321.1"/>
    </source>
</evidence>
<evidence type="ECO:0000313" key="3">
    <source>
        <dbReference type="Proteomes" id="UP000590225"/>
    </source>
</evidence>
<dbReference type="Proteomes" id="UP000590225">
    <property type="component" value="Unassembled WGS sequence"/>
</dbReference>
<sequence>MPRTRLVTSDDWPESELRAAVLAGELVAVGPCWASPAEPQTASLRAAAVAWSLRDPRLIACTRTAAWIWGAVSRPPSPLEACIPPQVRVHVDAGVRLREVVIADGDALRLGGLGVTTPLRTAVDLLRSPVGGDGTFGRAESSAVEGLLAIGAVTVHELRASLGSLGTIPMVRQAERRLRALRGPGPVPRAGQPALTRYTS</sequence>
<reference evidence="2 3" key="1">
    <citation type="submission" date="2020-07" db="EMBL/GenBank/DDBJ databases">
        <title>Above-ground endophytic microbial communities from plants in different locations in the United States.</title>
        <authorList>
            <person name="Frank C."/>
        </authorList>
    </citation>
    <scope>NUCLEOTIDE SEQUENCE [LARGE SCALE GENOMIC DNA]</scope>
    <source>
        <strain evidence="2 3">WPL5_2</strain>
    </source>
</reference>
<evidence type="ECO:0008006" key="4">
    <source>
        <dbReference type="Google" id="ProtNLM"/>
    </source>
</evidence>
<dbReference type="EMBL" id="JACGXP010000002">
    <property type="protein sequence ID" value="MBA8990321.1"/>
    <property type="molecule type" value="Genomic_DNA"/>
</dbReference>
<protein>
    <recommendedName>
        <fullName evidence="4">AbiEi antitoxin C-terminal domain-containing protein</fullName>
    </recommendedName>
</protein>
<evidence type="ECO:0000256" key="1">
    <source>
        <dbReference type="SAM" id="MobiDB-lite"/>
    </source>
</evidence>
<accession>A0AAW3T517</accession>
<comment type="caution">
    <text evidence="2">The sequence shown here is derived from an EMBL/GenBank/DDBJ whole genome shotgun (WGS) entry which is preliminary data.</text>
</comment>
<organism evidence="2 3">
    <name type="scientific">Curtobacterium pusillum</name>
    <dbReference type="NCBI Taxonomy" id="69373"/>
    <lineage>
        <taxon>Bacteria</taxon>
        <taxon>Bacillati</taxon>
        <taxon>Actinomycetota</taxon>
        <taxon>Actinomycetes</taxon>
        <taxon>Micrococcales</taxon>
        <taxon>Microbacteriaceae</taxon>
        <taxon>Curtobacterium</taxon>
    </lineage>
</organism>
<proteinExistence type="predicted"/>
<feature type="region of interest" description="Disordered" evidence="1">
    <location>
        <begin position="181"/>
        <end position="200"/>
    </location>
</feature>
<dbReference type="RefSeq" id="WP_182515770.1">
    <property type="nucleotide sequence ID" value="NZ_JACGXP010000002.1"/>
</dbReference>